<evidence type="ECO:0000256" key="1">
    <source>
        <dbReference type="SAM" id="Phobius"/>
    </source>
</evidence>
<feature type="transmembrane region" description="Helical" evidence="1">
    <location>
        <begin position="43"/>
        <end position="64"/>
    </location>
</feature>
<protein>
    <submittedName>
        <fullName evidence="2">Serine/threonine-protein phosphatase 7 long form-like protein</fullName>
    </submittedName>
</protein>
<accession>A0A371HSZ0</accession>
<feature type="non-terminal residue" evidence="2">
    <location>
        <position position="118"/>
    </location>
</feature>
<organism evidence="2 3">
    <name type="scientific">Mucuna pruriens</name>
    <name type="common">Velvet bean</name>
    <name type="synonym">Dolichos pruriens</name>
    <dbReference type="NCBI Taxonomy" id="157652"/>
    <lineage>
        <taxon>Eukaryota</taxon>
        <taxon>Viridiplantae</taxon>
        <taxon>Streptophyta</taxon>
        <taxon>Embryophyta</taxon>
        <taxon>Tracheophyta</taxon>
        <taxon>Spermatophyta</taxon>
        <taxon>Magnoliopsida</taxon>
        <taxon>eudicotyledons</taxon>
        <taxon>Gunneridae</taxon>
        <taxon>Pentapetalae</taxon>
        <taxon>rosids</taxon>
        <taxon>fabids</taxon>
        <taxon>Fabales</taxon>
        <taxon>Fabaceae</taxon>
        <taxon>Papilionoideae</taxon>
        <taxon>50 kb inversion clade</taxon>
        <taxon>NPAAA clade</taxon>
        <taxon>indigoferoid/millettioid clade</taxon>
        <taxon>Phaseoleae</taxon>
        <taxon>Mucuna</taxon>
    </lineage>
</organism>
<feature type="transmembrane region" description="Helical" evidence="1">
    <location>
        <begin position="12"/>
        <end position="31"/>
    </location>
</feature>
<dbReference type="AlphaFoldDB" id="A0A371HSZ0"/>
<keyword evidence="1" id="KW-1133">Transmembrane helix</keyword>
<sequence>MPDKSSNKVHIIYLSLLTNFSHGSTCLATLYRKLCHATSPYANVMGGCIILLQSWAWYLMSFIAPMVNHGPTYLIQSLSQYCTEEYMYHSNLLLNLRMTINEQESLVNIDDGHQIDIR</sequence>
<keyword evidence="1" id="KW-0812">Transmembrane</keyword>
<dbReference type="OrthoDB" id="1428937at2759"/>
<evidence type="ECO:0000313" key="2">
    <source>
        <dbReference type="EMBL" id="RDY05895.1"/>
    </source>
</evidence>
<comment type="caution">
    <text evidence="2">The sequence shown here is derived from an EMBL/GenBank/DDBJ whole genome shotgun (WGS) entry which is preliminary data.</text>
</comment>
<dbReference type="GO" id="GO:0010073">
    <property type="term" value="P:meristem maintenance"/>
    <property type="evidence" value="ECO:0007669"/>
    <property type="project" value="InterPro"/>
</dbReference>
<keyword evidence="3" id="KW-1185">Reference proteome</keyword>
<dbReference type="STRING" id="157652.A0A371HSZ0"/>
<dbReference type="InterPro" id="IPR044824">
    <property type="entry name" value="MAIN-like"/>
</dbReference>
<dbReference type="EMBL" id="QJKJ01001788">
    <property type="protein sequence ID" value="RDY05895.1"/>
    <property type="molecule type" value="Genomic_DNA"/>
</dbReference>
<dbReference type="PANTHER" id="PTHR46033">
    <property type="entry name" value="PROTEIN MAIN-LIKE 2"/>
    <property type="match status" value="1"/>
</dbReference>
<gene>
    <name evidence="2" type="primary">MAIL3</name>
    <name evidence="2" type="ORF">CR513_10222</name>
</gene>
<keyword evidence="1" id="KW-0472">Membrane</keyword>
<evidence type="ECO:0000313" key="3">
    <source>
        <dbReference type="Proteomes" id="UP000257109"/>
    </source>
</evidence>
<dbReference type="Proteomes" id="UP000257109">
    <property type="component" value="Unassembled WGS sequence"/>
</dbReference>
<name>A0A371HSZ0_MUCPR</name>
<dbReference type="PANTHER" id="PTHR46033:SF8">
    <property type="entry name" value="PROTEIN MAINTENANCE OF MERISTEMS-LIKE"/>
    <property type="match status" value="1"/>
</dbReference>
<reference evidence="2" key="1">
    <citation type="submission" date="2018-05" db="EMBL/GenBank/DDBJ databases">
        <title>Draft genome of Mucuna pruriens seed.</title>
        <authorList>
            <person name="Nnadi N.E."/>
            <person name="Vos R."/>
            <person name="Hasami M.H."/>
            <person name="Devisetty U.K."/>
            <person name="Aguiy J.C."/>
        </authorList>
    </citation>
    <scope>NUCLEOTIDE SEQUENCE [LARGE SCALE GENOMIC DNA]</scope>
    <source>
        <strain evidence="2">JCA_2017</strain>
    </source>
</reference>
<proteinExistence type="predicted"/>